<dbReference type="InterPro" id="IPR020574">
    <property type="entry name" value="Ribosomal_uS9_CS"/>
</dbReference>
<keyword evidence="2 4" id="KW-0689">Ribosomal protein</keyword>
<name>A0A5J4L990_9ZZZZ</name>
<sequence>MASIQYNATGRRKRSVARVTLLPGKGKITVNNREFENYFPRETLRMIIKQPFQVAGVVGKYDVVANVTGGGLSGQAGALRHGIARALVNVDADLKPKLKREGLLTRDPREVERKKYGLRGARRRFQFSKR</sequence>
<reference evidence="4" key="1">
    <citation type="submission" date="2019-10" db="EMBL/GenBank/DDBJ databases">
        <title>Metagenomic sequencing of thiosulfate-disproportionating enrichment culture.</title>
        <authorList>
            <person name="Umezawa K."/>
            <person name="Kojima H."/>
            <person name="Fukui M."/>
        </authorList>
    </citation>
    <scope>NUCLEOTIDE SEQUENCE</scope>
    <source>
        <strain evidence="4">45J</strain>
    </source>
</reference>
<comment type="caution">
    <text evidence="4">The sequence shown here is derived from an EMBL/GenBank/DDBJ whole genome shotgun (WGS) entry which is preliminary data.</text>
</comment>
<dbReference type="NCBIfam" id="NF001099">
    <property type="entry name" value="PRK00132.1"/>
    <property type="match status" value="1"/>
</dbReference>
<dbReference type="PANTHER" id="PTHR21569">
    <property type="entry name" value="RIBOSOMAL PROTEIN S9"/>
    <property type="match status" value="1"/>
</dbReference>
<dbReference type="InterPro" id="IPR014721">
    <property type="entry name" value="Ribsml_uS5_D2-typ_fold_subgr"/>
</dbReference>
<keyword evidence="3" id="KW-0687">Ribonucleoprotein</keyword>
<dbReference type="EMBL" id="BLAB01000001">
    <property type="protein sequence ID" value="GER94116.1"/>
    <property type="molecule type" value="Genomic_DNA"/>
</dbReference>
<protein>
    <submittedName>
        <fullName evidence="4">30S ribosomal protein S9</fullName>
    </submittedName>
</protein>
<dbReference type="FunFam" id="3.30.230.10:FF:000001">
    <property type="entry name" value="30S ribosomal protein S9"/>
    <property type="match status" value="1"/>
</dbReference>
<dbReference type="PANTHER" id="PTHR21569:SF1">
    <property type="entry name" value="SMALL RIBOSOMAL SUBUNIT PROTEIN US9M"/>
    <property type="match status" value="1"/>
</dbReference>
<dbReference type="InterPro" id="IPR023035">
    <property type="entry name" value="Ribosomal_uS9_bac/plastid"/>
</dbReference>
<dbReference type="InterPro" id="IPR020568">
    <property type="entry name" value="Ribosomal_Su5_D2-typ_SF"/>
</dbReference>
<comment type="similarity">
    <text evidence="1">Belongs to the universal ribosomal protein uS9 family.</text>
</comment>
<evidence type="ECO:0000256" key="2">
    <source>
        <dbReference type="ARBA" id="ARBA00022980"/>
    </source>
</evidence>
<dbReference type="Gene3D" id="3.30.230.10">
    <property type="match status" value="1"/>
</dbReference>
<dbReference type="InterPro" id="IPR000754">
    <property type="entry name" value="Ribosomal_uS9"/>
</dbReference>
<gene>
    <name evidence="4" type="ORF">A45J_1874</name>
</gene>
<evidence type="ECO:0000256" key="1">
    <source>
        <dbReference type="ARBA" id="ARBA00005251"/>
    </source>
</evidence>
<evidence type="ECO:0000256" key="3">
    <source>
        <dbReference type="ARBA" id="ARBA00023274"/>
    </source>
</evidence>
<organism evidence="4">
    <name type="scientific">hot springs metagenome</name>
    <dbReference type="NCBI Taxonomy" id="433727"/>
    <lineage>
        <taxon>unclassified sequences</taxon>
        <taxon>metagenomes</taxon>
        <taxon>ecological metagenomes</taxon>
    </lineage>
</organism>
<dbReference type="PROSITE" id="PS00360">
    <property type="entry name" value="RIBOSOMAL_S9"/>
    <property type="match status" value="1"/>
</dbReference>
<dbReference type="GO" id="GO:0006412">
    <property type="term" value="P:translation"/>
    <property type="evidence" value="ECO:0007669"/>
    <property type="project" value="InterPro"/>
</dbReference>
<dbReference type="GO" id="GO:0022627">
    <property type="term" value="C:cytosolic small ribosomal subunit"/>
    <property type="evidence" value="ECO:0007669"/>
    <property type="project" value="TreeGrafter"/>
</dbReference>
<proteinExistence type="inferred from homology"/>
<dbReference type="Pfam" id="PF00380">
    <property type="entry name" value="Ribosomal_S9"/>
    <property type="match status" value="1"/>
</dbReference>
<accession>A0A5J4L990</accession>
<evidence type="ECO:0000313" key="4">
    <source>
        <dbReference type="EMBL" id="GER94116.1"/>
    </source>
</evidence>
<dbReference type="SUPFAM" id="SSF54211">
    <property type="entry name" value="Ribosomal protein S5 domain 2-like"/>
    <property type="match status" value="1"/>
</dbReference>
<dbReference type="HAMAP" id="MF_00532_B">
    <property type="entry name" value="Ribosomal_uS9_B"/>
    <property type="match status" value="1"/>
</dbReference>
<dbReference type="GO" id="GO:0003735">
    <property type="term" value="F:structural constituent of ribosome"/>
    <property type="evidence" value="ECO:0007669"/>
    <property type="project" value="InterPro"/>
</dbReference>
<dbReference type="AlphaFoldDB" id="A0A5J4L990"/>
<dbReference type="GO" id="GO:0003723">
    <property type="term" value="F:RNA binding"/>
    <property type="evidence" value="ECO:0007669"/>
    <property type="project" value="TreeGrafter"/>
</dbReference>